<gene>
    <name evidence="1" type="ORF">MELIAE_LOCUS11822</name>
</gene>
<dbReference type="EMBL" id="OV121139">
    <property type="protein sequence ID" value="CAH0562802.1"/>
    <property type="molecule type" value="Genomic_DNA"/>
</dbReference>
<evidence type="ECO:0000313" key="1">
    <source>
        <dbReference type="EMBL" id="CAH0562802.1"/>
    </source>
</evidence>
<name>A0A9P0BGM4_BRAAE</name>
<dbReference type="Proteomes" id="UP001154078">
    <property type="component" value="Chromosome 8"/>
</dbReference>
<dbReference type="OrthoDB" id="8060926at2759"/>
<accession>A0A9P0BGM4</accession>
<protein>
    <submittedName>
        <fullName evidence="1">Uncharacterized protein</fullName>
    </submittedName>
</protein>
<sequence length="200" mass="23155">MQRDLFGRLLGVTVDQKLNLDEVFQFPLTPMPLSMCHVDGSIHKTDKSVLLKSLESQITSNEQEDIDLVVIDGFFVLHTVKEIPIQYGKIASKCLSVFLNHKSNGIAVIFDSYFSPSIKDNEHLLRDNTEERQFRISGPEQKRCTDFTKDLKNINFKKALIQFFIEEWSKDEYASNFKSKILYVTADVCHKFEGCFDNYR</sequence>
<dbReference type="AlphaFoldDB" id="A0A9P0BGM4"/>
<proteinExistence type="predicted"/>
<reference evidence="1" key="1">
    <citation type="submission" date="2021-12" db="EMBL/GenBank/DDBJ databases">
        <authorList>
            <person name="King R."/>
        </authorList>
    </citation>
    <scope>NUCLEOTIDE SEQUENCE</scope>
</reference>
<organism evidence="1 2">
    <name type="scientific">Brassicogethes aeneus</name>
    <name type="common">Rape pollen beetle</name>
    <name type="synonym">Meligethes aeneus</name>
    <dbReference type="NCBI Taxonomy" id="1431903"/>
    <lineage>
        <taxon>Eukaryota</taxon>
        <taxon>Metazoa</taxon>
        <taxon>Ecdysozoa</taxon>
        <taxon>Arthropoda</taxon>
        <taxon>Hexapoda</taxon>
        <taxon>Insecta</taxon>
        <taxon>Pterygota</taxon>
        <taxon>Neoptera</taxon>
        <taxon>Endopterygota</taxon>
        <taxon>Coleoptera</taxon>
        <taxon>Polyphaga</taxon>
        <taxon>Cucujiformia</taxon>
        <taxon>Nitidulidae</taxon>
        <taxon>Meligethinae</taxon>
        <taxon>Brassicogethes</taxon>
    </lineage>
</organism>
<keyword evidence="2" id="KW-1185">Reference proteome</keyword>
<dbReference type="PANTHER" id="PTHR46704:SF9">
    <property type="entry name" value="BHLH DOMAIN-CONTAINING PROTEIN"/>
    <property type="match status" value="1"/>
</dbReference>
<dbReference type="PANTHER" id="PTHR46704">
    <property type="entry name" value="CXC DOMAIN-CONTAINING PROTEIN-RELATED"/>
    <property type="match status" value="1"/>
</dbReference>
<evidence type="ECO:0000313" key="2">
    <source>
        <dbReference type="Proteomes" id="UP001154078"/>
    </source>
</evidence>